<reference evidence="10" key="1">
    <citation type="journal article" date="2019" name="Int. J. Syst. Evol. Microbiol.">
        <title>The Global Catalogue of Microorganisms (GCM) 10K type strain sequencing project: providing services to taxonomists for standard genome sequencing and annotation.</title>
        <authorList>
            <consortium name="The Broad Institute Genomics Platform"/>
            <consortium name="The Broad Institute Genome Sequencing Center for Infectious Disease"/>
            <person name="Wu L."/>
            <person name="Ma J."/>
        </authorList>
    </citation>
    <scope>NUCLEOTIDE SEQUENCE [LARGE SCALE GENOMIC DNA]</scope>
    <source>
        <strain evidence="10">KCTC 52438</strain>
    </source>
</reference>
<dbReference type="SUPFAM" id="SSF111304">
    <property type="entry name" value="Recombination protein RecR"/>
    <property type="match status" value="1"/>
</dbReference>
<sequence length="200" mass="21557">MSSSLLNTLIERLRVLPTVGPRSARRMALHLLQSDRAGGLKLSQALSEAMEKINNCQQCQNFTEQTLCTVCSDSSRDASALCVVENPADVDLIELASGYQGRYFVLMGRLSPLDGIGPDELGVEQLFQLIRSSGVEEVILATSTSVEGDATAYYISDQLVNDDIKVTRLMNGIPAGGELEAVAGSTLKQAFSLRQTFPAD</sequence>
<evidence type="ECO:0000256" key="4">
    <source>
        <dbReference type="ARBA" id="ARBA00022833"/>
    </source>
</evidence>
<dbReference type="RefSeq" id="WP_386719211.1">
    <property type="nucleotide sequence ID" value="NZ_JBHRSZ010000004.1"/>
</dbReference>
<keyword evidence="6 7" id="KW-0234">DNA repair</keyword>
<dbReference type="InterPro" id="IPR006171">
    <property type="entry name" value="TOPRIM_dom"/>
</dbReference>
<keyword evidence="4 7" id="KW-0862">Zinc</keyword>
<keyword evidence="2 7" id="KW-0227">DNA damage</keyword>
<evidence type="ECO:0000256" key="3">
    <source>
        <dbReference type="ARBA" id="ARBA00022771"/>
    </source>
</evidence>
<dbReference type="InterPro" id="IPR000093">
    <property type="entry name" value="DNA_Rcmb_RecR"/>
</dbReference>
<dbReference type="Proteomes" id="UP001595476">
    <property type="component" value="Unassembled WGS sequence"/>
</dbReference>
<keyword evidence="1 7" id="KW-0479">Metal-binding</keyword>
<dbReference type="Gene3D" id="1.10.8.420">
    <property type="entry name" value="RecR Domain 1"/>
    <property type="match status" value="1"/>
</dbReference>
<keyword evidence="3 7" id="KW-0863">Zinc-finger</keyword>
<dbReference type="HAMAP" id="MF_00017">
    <property type="entry name" value="RecR"/>
    <property type="match status" value="1"/>
</dbReference>
<dbReference type="NCBIfam" id="TIGR00615">
    <property type="entry name" value="recR"/>
    <property type="match status" value="1"/>
</dbReference>
<dbReference type="InterPro" id="IPR015967">
    <property type="entry name" value="Rcmb_RecR_Znf"/>
</dbReference>
<accession>A0ABV7HHT4</accession>
<dbReference type="SMART" id="SM00493">
    <property type="entry name" value="TOPRIM"/>
    <property type="match status" value="1"/>
</dbReference>
<dbReference type="PROSITE" id="PS50880">
    <property type="entry name" value="TOPRIM"/>
    <property type="match status" value="1"/>
</dbReference>
<evidence type="ECO:0000256" key="6">
    <source>
        <dbReference type="ARBA" id="ARBA00023204"/>
    </source>
</evidence>
<evidence type="ECO:0000256" key="7">
    <source>
        <dbReference type="HAMAP-Rule" id="MF_00017"/>
    </source>
</evidence>
<evidence type="ECO:0000256" key="2">
    <source>
        <dbReference type="ARBA" id="ARBA00022763"/>
    </source>
</evidence>
<organism evidence="9 10">
    <name type="scientific">Litoribrevibacter euphylliae</name>
    <dbReference type="NCBI Taxonomy" id="1834034"/>
    <lineage>
        <taxon>Bacteria</taxon>
        <taxon>Pseudomonadati</taxon>
        <taxon>Pseudomonadota</taxon>
        <taxon>Gammaproteobacteria</taxon>
        <taxon>Oceanospirillales</taxon>
        <taxon>Oceanospirillaceae</taxon>
        <taxon>Litoribrevibacter</taxon>
    </lineage>
</organism>
<dbReference type="PROSITE" id="PS01300">
    <property type="entry name" value="RECR"/>
    <property type="match status" value="1"/>
</dbReference>
<evidence type="ECO:0000256" key="1">
    <source>
        <dbReference type="ARBA" id="ARBA00022723"/>
    </source>
</evidence>
<dbReference type="InterPro" id="IPR034137">
    <property type="entry name" value="TOPRIM_RecR"/>
</dbReference>
<proteinExistence type="inferred from homology"/>
<dbReference type="Gene3D" id="3.40.1360.10">
    <property type="match status" value="1"/>
</dbReference>
<comment type="similarity">
    <text evidence="7">Belongs to the RecR family.</text>
</comment>
<dbReference type="InterPro" id="IPR023627">
    <property type="entry name" value="Rcmb_RecR"/>
</dbReference>
<dbReference type="Pfam" id="PF21176">
    <property type="entry name" value="RecR_HhH"/>
    <property type="match status" value="1"/>
</dbReference>
<evidence type="ECO:0000313" key="10">
    <source>
        <dbReference type="Proteomes" id="UP001595476"/>
    </source>
</evidence>
<dbReference type="PANTHER" id="PTHR30446:SF0">
    <property type="entry name" value="RECOMBINATION PROTEIN RECR"/>
    <property type="match status" value="1"/>
</dbReference>
<gene>
    <name evidence="7 9" type="primary">recR</name>
    <name evidence="9" type="ORF">ACFOEK_08630</name>
</gene>
<dbReference type="PANTHER" id="PTHR30446">
    <property type="entry name" value="RECOMBINATION PROTEIN RECR"/>
    <property type="match status" value="1"/>
</dbReference>
<evidence type="ECO:0000256" key="5">
    <source>
        <dbReference type="ARBA" id="ARBA00023172"/>
    </source>
</evidence>
<name>A0ABV7HHT4_9GAMM</name>
<evidence type="ECO:0000259" key="8">
    <source>
        <dbReference type="PROSITE" id="PS50880"/>
    </source>
</evidence>
<evidence type="ECO:0000313" key="9">
    <source>
        <dbReference type="EMBL" id="MFC3151091.1"/>
    </source>
</evidence>
<dbReference type="EMBL" id="JBHRSZ010000004">
    <property type="protein sequence ID" value="MFC3151091.1"/>
    <property type="molecule type" value="Genomic_DNA"/>
</dbReference>
<dbReference type="Pfam" id="PF02132">
    <property type="entry name" value="RecR_ZnF"/>
    <property type="match status" value="1"/>
</dbReference>
<dbReference type="Pfam" id="PF13662">
    <property type="entry name" value="Toprim_4"/>
    <property type="match status" value="1"/>
</dbReference>
<comment type="caution">
    <text evidence="9">The sequence shown here is derived from an EMBL/GenBank/DDBJ whole genome shotgun (WGS) entry which is preliminary data.</text>
</comment>
<protein>
    <recommendedName>
        <fullName evidence="7">Recombination protein RecR</fullName>
    </recommendedName>
</protein>
<comment type="function">
    <text evidence="7">May play a role in DNA repair. It seems to be involved in an RecBC-independent recombinational process of DNA repair. It may act with RecF and RecO.</text>
</comment>
<keyword evidence="5 7" id="KW-0233">DNA recombination</keyword>
<dbReference type="CDD" id="cd01025">
    <property type="entry name" value="TOPRIM_recR"/>
    <property type="match status" value="1"/>
</dbReference>
<feature type="zinc finger region" description="C4-type" evidence="7">
    <location>
        <begin position="56"/>
        <end position="71"/>
    </location>
</feature>
<feature type="domain" description="Toprim" evidence="8">
    <location>
        <begin position="79"/>
        <end position="174"/>
    </location>
</feature>
<keyword evidence="10" id="KW-1185">Reference proteome</keyword>